<dbReference type="OrthoDB" id="6776451at2759"/>
<dbReference type="AlphaFoldDB" id="A0A8X6KV57"/>
<reference evidence="1" key="1">
    <citation type="submission" date="2020-07" db="EMBL/GenBank/DDBJ databases">
        <title>Multicomponent nature underlies the extraordinary mechanical properties of spider dragline silk.</title>
        <authorList>
            <person name="Kono N."/>
            <person name="Nakamura H."/>
            <person name="Mori M."/>
            <person name="Yoshida Y."/>
            <person name="Ohtoshi R."/>
            <person name="Malay A.D."/>
            <person name="Moran D.A.P."/>
            <person name="Tomita M."/>
            <person name="Numata K."/>
            <person name="Arakawa K."/>
        </authorList>
    </citation>
    <scope>NUCLEOTIDE SEQUENCE</scope>
</reference>
<organism evidence="1 2">
    <name type="scientific">Trichonephila clavata</name>
    <name type="common">Joro spider</name>
    <name type="synonym">Nephila clavata</name>
    <dbReference type="NCBI Taxonomy" id="2740835"/>
    <lineage>
        <taxon>Eukaryota</taxon>
        <taxon>Metazoa</taxon>
        <taxon>Ecdysozoa</taxon>
        <taxon>Arthropoda</taxon>
        <taxon>Chelicerata</taxon>
        <taxon>Arachnida</taxon>
        <taxon>Araneae</taxon>
        <taxon>Araneomorphae</taxon>
        <taxon>Entelegynae</taxon>
        <taxon>Araneoidea</taxon>
        <taxon>Nephilidae</taxon>
        <taxon>Trichonephila</taxon>
    </lineage>
</organism>
<accession>A0A8X6KV57</accession>
<dbReference type="Proteomes" id="UP000887116">
    <property type="component" value="Unassembled WGS sequence"/>
</dbReference>
<evidence type="ECO:0008006" key="3">
    <source>
        <dbReference type="Google" id="ProtNLM"/>
    </source>
</evidence>
<gene>
    <name evidence="1" type="ORF">TNCT_563081</name>
</gene>
<dbReference type="EMBL" id="BMAO01032867">
    <property type="protein sequence ID" value="GFQ85276.1"/>
    <property type="molecule type" value="Genomic_DNA"/>
</dbReference>
<evidence type="ECO:0000313" key="2">
    <source>
        <dbReference type="Proteomes" id="UP000887116"/>
    </source>
</evidence>
<sequence>MPSGDLFFELTSAKQTTTLMNLHKMAHFDITVVPHNSLNFLRGVIAVEDLLNVSSDEILENMQDQKVCGVRRIAIRWDGQVRNT</sequence>
<comment type="caution">
    <text evidence="1">The sequence shown here is derived from an EMBL/GenBank/DDBJ whole genome shotgun (WGS) entry which is preliminary data.</text>
</comment>
<proteinExistence type="predicted"/>
<protein>
    <recommendedName>
        <fullName evidence="3">CBS domain-containing protein</fullName>
    </recommendedName>
</protein>
<evidence type="ECO:0000313" key="1">
    <source>
        <dbReference type="EMBL" id="GFQ85276.1"/>
    </source>
</evidence>
<keyword evidence="2" id="KW-1185">Reference proteome</keyword>
<name>A0A8X6KV57_TRICU</name>